<feature type="binding site" description="covalent" evidence="21">
    <location>
        <position position="140"/>
    </location>
    <ligand>
        <name>heme c</name>
        <dbReference type="ChEBI" id="CHEBI:61717"/>
        <label>1</label>
    </ligand>
</feature>
<evidence type="ECO:0000256" key="6">
    <source>
        <dbReference type="ARBA" id="ARBA00022519"/>
    </source>
</evidence>
<evidence type="ECO:0000256" key="19">
    <source>
        <dbReference type="PIRNR" id="PIRNR000006"/>
    </source>
</evidence>
<dbReference type="AlphaFoldDB" id="A0A9J6RPZ4"/>
<evidence type="ECO:0000256" key="8">
    <source>
        <dbReference type="ARBA" id="ARBA00022660"/>
    </source>
</evidence>
<dbReference type="GO" id="GO:0005886">
    <property type="term" value="C:plasma membrane"/>
    <property type="evidence" value="ECO:0007669"/>
    <property type="project" value="UniProtKB-SubCell"/>
</dbReference>
<dbReference type="InterPro" id="IPR032858">
    <property type="entry name" value="CcoP_N"/>
</dbReference>
<evidence type="ECO:0000256" key="3">
    <source>
        <dbReference type="ARBA" id="ARBA00006113"/>
    </source>
</evidence>
<comment type="similarity">
    <text evidence="3 19">Belongs to the CcoP / FixP family.</text>
</comment>
<evidence type="ECO:0000256" key="4">
    <source>
        <dbReference type="ARBA" id="ARBA00022448"/>
    </source>
</evidence>
<dbReference type="PANTHER" id="PTHR33751:SF1">
    <property type="entry name" value="CBB3-TYPE CYTOCHROME C OXIDASE SUBUNIT FIXP"/>
    <property type="match status" value="1"/>
</dbReference>
<evidence type="ECO:0000256" key="14">
    <source>
        <dbReference type="ARBA" id="ARBA00022989"/>
    </source>
</evidence>
<evidence type="ECO:0000256" key="16">
    <source>
        <dbReference type="ARBA" id="ARBA00023004"/>
    </source>
</evidence>
<dbReference type="Pfam" id="PF13442">
    <property type="entry name" value="Cytochrome_CBB3"/>
    <property type="match status" value="2"/>
</dbReference>
<keyword evidence="13 19" id="KW-0249">Electron transport</keyword>
<dbReference type="Gene3D" id="1.10.760.10">
    <property type="entry name" value="Cytochrome c-like domain"/>
    <property type="match status" value="2"/>
</dbReference>
<feature type="binding site" description="axial binding residue" evidence="20">
    <location>
        <position position="141"/>
    </location>
    <ligand>
        <name>heme c</name>
        <dbReference type="ChEBI" id="CHEBI:61717"/>
        <label>1</label>
    </ligand>
    <ligandPart>
        <name>Fe</name>
        <dbReference type="ChEBI" id="CHEBI:18248"/>
    </ligandPart>
</feature>
<proteinExistence type="inferred from homology"/>
<evidence type="ECO:0000256" key="13">
    <source>
        <dbReference type="ARBA" id="ARBA00022982"/>
    </source>
</evidence>
<keyword evidence="11" id="KW-0677">Repeat</keyword>
<evidence type="ECO:0000256" key="12">
    <source>
        <dbReference type="ARBA" id="ARBA00022781"/>
    </source>
</evidence>
<protein>
    <recommendedName>
        <fullName evidence="19">Cbb3-type cytochrome c oxidase subunit</fullName>
    </recommendedName>
</protein>
<evidence type="ECO:0000256" key="7">
    <source>
        <dbReference type="ARBA" id="ARBA00022617"/>
    </source>
</evidence>
<dbReference type="InterPro" id="IPR004678">
    <property type="entry name" value="Cyt_c_oxidase_cbb3_su3"/>
</dbReference>
<dbReference type="PROSITE" id="PS51007">
    <property type="entry name" value="CYTC"/>
    <property type="match status" value="2"/>
</dbReference>
<keyword evidence="9 22" id="KW-0812">Transmembrane</keyword>
<comment type="function">
    <text evidence="19">C-type cytochrome. Part of the cbb3-type cytochrome c oxidase complex.</text>
</comment>
<dbReference type="SUPFAM" id="SSF46626">
    <property type="entry name" value="Cytochrome c"/>
    <property type="match status" value="2"/>
</dbReference>
<comment type="subunit">
    <text evidence="19">Component of the cbb3-type cytochrome c oxidase.</text>
</comment>
<dbReference type="GO" id="GO:0016491">
    <property type="term" value="F:oxidoreductase activity"/>
    <property type="evidence" value="ECO:0007669"/>
    <property type="project" value="UniProtKB-KW"/>
</dbReference>
<evidence type="ECO:0000313" key="25">
    <source>
        <dbReference type="Proteomes" id="UP001069090"/>
    </source>
</evidence>
<dbReference type="RefSeq" id="WP_258332246.1">
    <property type="nucleotide sequence ID" value="NZ_JAPTGG010000010.1"/>
</dbReference>
<name>A0A9J6RPZ4_9GAMM</name>
<keyword evidence="14 22" id="KW-1133">Transmembrane helix</keyword>
<dbReference type="GO" id="GO:0046872">
    <property type="term" value="F:metal ion binding"/>
    <property type="evidence" value="ECO:0007669"/>
    <property type="project" value="UniProtKB-KW"/>
</dbReference>
<feature type="binding site" description="axial binding residue" evidence="20">
    <location>
        <position position="227"/>
    </location>
    <ligand>
        <name>heme c</name>
        <dbReference type="ChEBI" id="CHEBI:61717"/>
        <label>2</label>
    </ligand>
    <ligandPart>
        <name>Fe</name>
        <dbReference type="ChEBI" id="CHEBI:18248"/>
    </ligandPart>
</feature>
<feature type="binding site" description="axial binding residue" evidence="20">
    <location>
        <position position="268"/>
    </location>
    <ligand>
        <name>heme c</name>
        <dbReference type="ChEBI" id="CHEBI:61717"/>
        <label>1</label>
    </ligand>
    <ligandPart>
        <name>Fe</name>
        <dbReference type="ChEBI" id="CHEBI:18248"/>
    </ligandPart>
</feature>
<dbReference type="NCBIfam" id="TIGR00782">
    <property type="entry name" value="ccoP"/>
    <property type="match status" value="1"/>
</dbReference>
<dbReference type="PANTHER" id="PTHR33751">
    <property type="entry name" value="CBB3-TYPE CYTOCHROME C OXIDASE SUBUNIT FIXP"/>
    <property type="match status" value="1"/>
</dbReference>
<organism evidence="24 25">
    <name type="scientific">Dasania phycosphaerae</name>
    <dbReference type="NCBI Taxonomy" id="2950436"/>
    <lineage>
        <taxon>Bacteria</taxon>
        <taxon>Pseudomonadati</taxon>
        <taxon>Pseudomonadota</taxon>
        <taxon>Gammaproteobacteria</taxon>
        <taxon>Cellvibrionales</taxon>
        <taxon>Spongiibacteraceae</taxon>
        <taxon>Dasania</taxon>
    </lineage>
</organism>
<keyword evidence="16 19" id="KW-0408">Iron</keyword>
<keyword evidence="17 19" id="KW-0406">Ion transport</keyword>
<dbReference type="InterPro" id="IPR038414">
    <property type="entry name" value="CcoP_N_sf"/>
</dbReference>
<feature type="binding site" description="axial binding residue" evidence="20">
    <location>
        <position position="180"/>
    </location>
    <ligand>
        <name>heme c</name>
        <dbReference type="ChEBI" id="CHEBI:61717"/>
        <label>2</label>
    </ligand>
    <ligandPart>
        <name>Fe</name>
        <dbReference type="ChEBI" id="CHEBI:18248"/>
    </ligandPart>
</feature>
<evidence type="ECO:0000313" key="24">
    <source>
        <dbReference type="EMBL" id="MCZ0866093.1"/>
    </source>
</evidence>
<sequence length="293" mass="32092">MSPFWSAWIIILTTIFLIGICWVLMANRKTQNRGPDATTGHEYDGIVEYDNPMPLWWIQGFVATIIFGVGYLIAYPGMGSWPGVLGWTAVNQWQAEVDEAAKRYGDVFAGYSATPIEELAQDPKAMRMAQRMFANNCALCHGADAAGGYGFPNLTDNDWLYGGSPEQIKTTITHGRTAAMPQWGNVVGDQGVREISAYVYSLNGREADAALAAEGGKKFQMFCASCHGKDGKGNYAFGAPNLTDQVWLYGGSMGQIQHTLQNGRSGRMPAHQELLSADKIHMLSAYVWSLSNQ</sequence>
<gene>
    <name evidence="24" type="primary">ccoP</name>
    <name evidence="24" type="ORF">O0V09_12845</name>
</gene>
<dbReference type="Gene3D" id="6.10.280.130">
    <property type="match status" value="1"/>
</dbReference>
<feature type="binding site" description="covalent" evidence="21">
    <location>
        <position position="137"/>
    </location>
    <ligand>
        <name>heme c</name>
        <dbReference type="ChEBI" id="CHEBI:61717"/>
        <label>1</label>
    </ligand>
</feature>
<dbReference type="PIRSF" id="PIRSF000006">
    <property type="entry name" value="Cbb3-Cox_fixP"/>
    <property type="match status" value="1"/>
</dbReference>
<evidence type="ECO:0000256" key="17">
    <source>
        <dbReference type="ARBA" id="ARBA00023065"/>
    </source>
</evidence>
<comment type="subcellular location">
    <subcellularLocation>
        <location evidence="1 19">Cell inner membrane</location>
    </subcellularLocation>
</comment>
<accession>A0A9J6RPZ4</accession>
<dbReference type="GO" id="GO:0009055">
    <property type="term" value="F:electron transfer activity"/>
    <property type="evidence" value="ECO:0007669"/>
    <property type="project" value="InterPro"/>
</dbReference>
<keyword evidence="7 19" id="KW-0349">Heme</keyword>
<evidence type="ECO:0000256" key="15">
    <source>
        <dbReference type="ARBA" id="ARBA00023002"/>
    </source>
</evidence>
<keyword evidence="15 19" id="KW-0560">Oxidoreductase</keyword>
<keyword evidence="6 19" id="KW-0997">Cell inner membrane</keyword>
<comment type="cofactor">
    <cofactor evidence="19 21">
        <name>heme c</name>
        <dbReference type="ChEBI" id="CHEBI:61717"/>
    </cofactor>
    <text evidence="19 21">Binds 2 heme C groups per subunit.</text>
</comment>
<evidence type="ECO:0000256" key="20">
    <source>
        <dbReference type="PIRSR" id="PIRSR000006-1"/>
    </source>
</evidence>
<evidence type="ECO:0000256" key="18">
    <source>
        <dbReference type="ARBA" id="ARBA00023136"/>
    </source>
</evidence>
<keyword evidence="5 19" id="KW-1003">Cell membrane</keyword>
<evidence type="ECO:0000256" key="5">
    <source>
        <dbReference type="ARBA" id="ARBA00022475"/>
    </source>
</evidence>
<evidence type="ECO:0000256" key="10">
    <source>
        <dbReference type="ARBA" id="ARBA00022723"/>
    </source>
</evidence>
<dbReference type="GO" id="GO:1902600">
    <property type="term" value="P:proton transmembrane transport"/>
    <property type="evidence" value="ECO:0007669"/>
    <property type="project" value="UniProtKB-KW"/>
</dbReference>
<dbReference type="InterPro" id="IPR009056">
    <property type="entry name" value="Cyt_c-like_dom"/>
</dbReference>
<dbReference type="Proteomes" id="UP001069090">
    <property type="component" value="Unassembled WGS sequence"/>
</dbReference>
<evidence type="ECO:0000256" key="1">
    <source>
        <dbReference type="ARBA" id="ARBA00004533"/>
    </source>
</evidence>
<comment type="pathway">
    <text evidence="2 19">Energy metabolism; oxidative phosphorylation.</text>
</comment>
<keyword evidence="4 19" id="KW-0813">Transport</keyword>
<dbReference type="Pfam" id="PF14715">
    <property type="entry name" value="FixP_N"/>
    <property type="match status" value="1"/>
</dbReference>
<keyword evidence="8 19" id="KW-0679">Respiratory chain</keyword>
<feature type="domain" description="Cytochrome c" evidence="23">
    <location>
        <begin position="210"/>
        <end position="291"/>
    </location>
</feature>
<evidence type="ECO:0000256" key="11">
    <source>
        <dbReference type="ARBA" id="ARBA00022737"/>
    </source>
</evidence>
<dbReference type="GO" id="GO:0020037">
    <property type="term" value="F:heme binding"/>
    <property type="evidence" value="ECO:0007669"/>
    <property type="project" value="InterPro"/>
</dbReference>
<evidence type="ECO:0000256" key="2">
    <source>
        <dbReference type="ARBA" id="ARBA00004673"/>
    </source>
</evidence>
<feature type="binding site" description="covalent" evidence="21">
    <location>
        <position position="223"/>
    </location>
    <ligand>
        <name>heme c</name>
        <dbReference type="ChEBI" id="CHEBI:61717"/>
        <label>2</label>
    </ligand>
</feature>
<evidence type="ECO:0000256" key="9">
    <source>
        <dbReference type="ARBA" id="ARBA00022692"/>
    </source>
</evidence>
<comment type="caution">
    <text evidence="24">The sequence shown here is derived from an EMBL/GenBank/DDBJ whole genome shotgun (WGS) entry which is preliminary data.</text>
</comment>
<feature type="binding site" description="covalent" evidence="21">
    <location>
        <position position="226"/>
    </location>
    <ligand>
        <name>heme c</name>
        <dbReference type="ChEBI" id="CHEBI:61717"/>
        <label>2</label>
    </ligand>
</feature>
<keyword evidence="12 19" id="KW-0375">Hydrogen ion transport</keyword>
<feature type="transmembrane region" description="Helical" evidence="22">
    <location>
        <begin position="7"/>
        <end position="25"/>
    </location>
</feature>
<evidence type="ECO:0000259" key="23">
    <source>
        <dbReference type="PROSITE" id="PS51007"/>
    </source>
</evidence>
<feature type="domain" description="Cytochrome c" evidence="23">
    <location>
        <begin position="124"/>
        <end position="203"/>
    </location>
</feature>
<reference evidence="24 25" key="1">
    <citation type="submission" date="2022-12" db="EMBL/GenBank/DDBJ databases">
        <title>Dasania phycosphaerae sp. nov., isolated from particulate material of the south coast of Korea.</title>
        <authorList>
            <person name="Jiang Y."/>
        </authorList>
    </citation>
    <scope>NUCLEOTIDE SEQUENCE [LARGE SCALE GENOMIC DNA]</scope>
    <source>
        <strain evidence="24 25">GY-19</strain>
    </source>
</reference>
<keyword evidence="25" id="KW-1185">Reference proteome</keyword>
<evidence type="ECO:0000256" key="22">
    <source>
        <dbReference type="SAM" id="Phobius"/>
    </source>
</evidence>
<dbReference type="InterPro" id="IPR050597">
    <property type="entry name" value="Cytochrome_c_Oxidase_Subunit"/>
</dbReference>
<dbReference type="InterPro" id="IPR036909">
    <property type="entry name" value="Cyt_c-like_dom_sf"/>
</dbReference>
<evidence type="ECO:0000256" key="21">
    <source>
        <dbReference type="PIRSR" id="PIRSR000006-2"/>
    </source>
</evidence>
<feature type="transmembrane region" description="Helical" evidence="22">
    <location>
        <begin position="56"/>
        <end position="75"/>
    </location>
</feature>
<keyword evidence="18 19" id="KW-0472">Membrane</keyword>
<keyword evidence="10 19" id="KW-0479">Metal-binding</keyword>
<dbReference type="EMBL" id="JAPTGG010000010">
    <property type="protein sequence ID" value="MCZ0866093.1"/>
    <property type="molecule type" value="Genomic_DNA"/>
</dbReference>